<protein>
    <recommendedName>
        <fullName evidence="3">Caib/baif family protein</fullName>
    </recommendedName>
</protein>
<reference evidence="2" key="1">
    <citation type="submission" date="2017-09" db="EMBL/GenBank/DDBJ databases">
        <title>Depth-based differentiation of microbial function through sediment-hosted aquifers and enrichment of novel symbionts in the deep terrestrial subsurface.</title>
        <authorList>
            <person name="Probst A.J."/>
            <person name="Ladd B."/>
            <person name="Jarett J.K."/>
            <person name="Geller-Mcgrath D.E."/>
            <person name="Sieber C.M.K."/>
            <person name="Emerson J.B."/>
            <person name="Anantharaman K."/>
            <person name="Thomas B.C."/>
            <person name="Malmstrom R."/>
            <person name="Stieglmeier M."/>
            <person name="Klingl A."/>
            <person name="Woyke T."/>
            <person name="Ryan C.M."/>
            <person name="Banfield J.F."/>
        </authorList>
    </citation>
    <scope>NUCLEOTIDE SEQUENCE [LARGE SCALE GENOMIC DNA]</scope>
</reference>
<organism evidence="1 2">
    <name type="scientific">Candidatus Uhrbacteria bacterium CG_4_9_14_3_um_filter_36_7</name>
    <dbReference type="NCBI Taxonomy" id="1975033"/>
    <lineage>
        <taxon>Bacteria</taxon>
        <taxon>Candidatus Uhriibacteriota</taxon>
    </lineage>
</organism>
<evidence type="ECO:0008006" key="3">
    <source>
        <dbReference type="Google" id="ProtNLM"/>
    </source>
</evidence>
<comment type="caution">
    <text evidence="1">The sequence shown here is derived from an EMBL/GenBank/DDBJ whole genome shotgun (WGS) entry which is preliminary data.</text>
</comment>
<name>A0A2M7XHK5_9BACT</name>
<evidence type="ECO:0000313" key="2">
    <source>
        <dbReference type="Proteomes" id="UP000229749"/>
    </source>
</evidence>
<dbReference type="Proteomes" id="UP000229749">
    <property type="component" value="Unassembled WGS sequence"/>
</dbReference>
<gene>
    <name evidence="1" type="ORF">CO172_01910</name>
</gene>
<proteinExistence type="predicted"/>
<sequence length="579" mass="67654">MSSTPNYDAKIKAILDATKPGERICELTGEKWQMSEEEIGWYRRFNIPPSKISPSTNWKLLGYFDASYQFWWNKHFETGEPVLSFHHPGSGIRVLPDTEWYNRDFSSITYDYKKDKSFFDQMRIFEKQIPFLATYNVIPPEHSLTLVSLGDKDSYFVFASKSIHCFYSTCATDSEDSSLIFLGKSIIKSHHVLHSERLFNCRYVRESRDCMDSCFLFDCRNCKNCFGATNKRNREYLWFNEQLSKQEWEKRRSEVDLGKRSIEQMMIKQFESLLLLDTVWPENFNEKTESSTGEYLTNAIDCSSCFFADGRCIHNYQTTWLFGDSQDNAFDWCPCDSRGTCFCALVYFSNELKFCFRCRSCDTCEYCMMCTDCKNCFACIGLSHKQFHIFNKPYSEEEYWKRIDEIKCLMLDRGEYGKFFPPEFSSAYPPEGGSVIYCGVDEAELSILGGNKFDPNTEGATKKDSTDLSVMRQMEEVPDSIDDLIDDWIGVPIYDKNAGRTFSFLKPEVEYYREFHLPPPNTHFIRRVHEVSQAGQLAILEDHFCAQCKKTILTSKNKKFAHRKIYCKSCYLKYLEENG</sequence>
<dbReference type="AlphaFoldDB" id="A0A2M7XHK5"/>
<evidence type="ECO:0000313" key="1">
    <source>
        <dbReference type="EMBL" id="PJA47370.1"/>
    </source>
</evidence>
<dbReference type="EMBL" id="PFWS01000028">
    <property type="protein sequence ID" value="PJA47370.1"/>
    <property type="molecule type" value="Genomic_DNA"/>
</dbReference>
<accession>A0A2M7XHK5</accession>